<feature type="domain" description="DNA2/NAM7 helicase helicase" evidence="6">
    <location>
        <begin position="202"/>
        <end position="598"/>
    </location>
</feature>
<dbReference type="PANTHER" id="PTHR10887:SF515">
    <property type="entry name" value="P-LOOP CONTAINING NUCLEOSIDE TRIPHOSPHATE HYDROLASES SUPERFAMILY PROTEIN"/>
    <property type="match status" value="1"/>
</dbReference>
<dbReference type="GO" id="GO:0004386">
    <property type="term" value="F:helicase activity"/>
    <property type="evidence" value="ECO:0007669"/>
    <property type="project" value="UniProtKB-KW"/>
</dbReference>
<feature type="domain" description="DNA2/NAM7 helicase-like C-terminal" evidence="7">
    <location>
        <begin position="606"/>
        <end position="801"/>
    </location>
</feature>
<dbReference type="Pfam" id="PF13086">
    <property type="entry name" value="AAA_11"/>
    <property type="match status" value="1"/>
</dbReference>
<gene>
    <name evidence="9" type="ORF">Cni_G16087</name>
</gene>
<dbReference type="InterPro" id="IPR041677">
    <property type="entry name" value="DNA2/NAM7_AAA_11"/>
</dbReference>
<organism evidence="9 10">
    <name type="scientific">Canna indica</name>
    <name type="common">Indian-shot</name>
    <dbReference type="NCBI Taxonomy" id="4628"/>
    <lineage>
        <taxon>Eukaryota</taxon>
        <taxon>Viridiplantae</taxon>
        <taxon>Streptophyta</taxon>
        <taxon>Embryophyta</taxon>
        <taxon>Tracheophyta</taxon>
        <taxon>Spermatophyta</taxon>
        <taxon>Magnoliopsida</taxon>
        <taxon>Liliopsida</taxon>
        <taxon>Zingiberales</taxon>
        <taxon>Cannaceae</taxon>
        <taxon>Canna</taxon>
    </lineage>
</organism>
<dbReference type="InterPro" id="IPR045529">
    <property type="entry name" value="DUF6469"/>
</dbReference>
<name>A0AAQ3KEV2_9LILI</name>
<dbReference type="InterPro" id="IPR041679">
    <property type="entry name" value="DNA2/NAM7-like_C"/>
</dbReference>
<dbReference type="GO" id="GO:0016787">
    <property type="term" value="F:hydrolase activity"/>
    <property type="evidence" value="ECO:0007669"/>
    <property type="project" value="UniProtKB-KW"/>
</dbReference>
<protein>
    <submittedName>
        <fullName evidence="9">Uncharacterized protein</fullName>
    </submittedName>
</protein>
<keyword evidence="3" id="KW-0347">Helicase</keyword>
<evidence type="ECO:0000259" key="6">
    <source>
        <dbReference type="Pfam" id="PF13086"/>
    </source>
</evidence>
<dbReference type="InterPro" id="IPR047187">
    <property type="entry name" value="SF1_C_Upf1"/>
</dbReference>
<dbReference type="InterPro" id="IPR027417">
    <property type="entry name" value="P-loop_NTPase"/>
</dbReference>
<dbReference type="SUPFAM" id="SSF52540">
    <property type="entry name" value="P-loop containing nucleoside triphosphate hydrolases"/>
    <property type="match status" value="1"/>
</dbReference>
<dbReference type="PANTHER" id="PTHR10887">
    <property type="entry name" value="DNA2/NAM7 HELICASE FAMILY"/>
    <property type="match status" value="1"/>
</dbReference>
<keyword evidence="1" id="KW-0547">Nucleotide-binding</keyword>
<keyword evidence="10" id="KW-1185">Reference proteome</keyword>
<evidence type="ECO:0000313" key="10">
    <source>
        <dbReference type="Proteomes" id="UP001327560"/>
    </source>
</evidence>
<dbReference type="Gene3D" id="3.40.50.300">
    <property type="entry name" value="P-loop containing nucleotide triphosphate hydrolases"/>
    <property type="match status" value="2"/>
</dbReference>
<feature type="domain" description="DUF6469" evidence="8">
    <location>
        <begin position="26"/>
        <end position="152"/>
    </location>
</feature>
<reference evidence="9 10" key="1">
    <citation type="submission" date="2023-10" db="EMBL/GenBank/DDBJ databases">
        <title>Chromosome-scale genome assembly provides insights into flower coloration mechanisms of Canna indica.</title>
        <authorList>
            <person name="Li C."/>
        </authorList>
    </citation>
    <scope>NUCLEOTIDE SEQUENCE [LARGE SCALE GENOMIC DNA]</scope>
    <source>
        <tissue evidence="9">Flower</tissue>
    </source>
</reference>
<dbReference type="Proteomes" id="UP001327560">
    <property type="component" value="Chromosome 5"/>
</dbReference>
<dbReference type="InterPro" id="IPR045055">
    <property type="entry name" value="DNA2/NAM7-like"/>
</dbReference>
<evidence type="ECO:0000256" key="1">
    <source>
        <dbReference type="ARBA" id="ARBA00022741"/>
    </source>
</evidence>
<dbReference type="Pfam" id="PF13087">
    <property type="entry name" value="AAA_12"/>
    <property type="match status" value="1"/>
</dbReference>
<evidence type="ECO:0000256" key="5">
    <source>
        <dbReference type="SAM" id="MobiDB-lite"/>
    </source>
</evidence>
<evidence type="ECO:0000259" key="7">
    <source>
        <dbReference type="Pfam" id="PF13087"/>
    </source>
</evidence>
<dbReference type="AlphaFoldDB" id="A0AAQ3KEV2"/>
<dbReference type="CDD" id="cd18808">
    <property type="entry name" value="SF1_C_Upf1"/>
    <property type="match status" value="1"/>
</dbReference>
<dbReference type="GO" id="GO:0005694">
    <property type="term" value="C:chromosome"/>
    <property type="evidence" value="ECO:0007669"/>
    <property type="project" value="UniProtKB-ARBA"/>
</dbReference>
<dbReference type="Pfam" id="PF20073">
    <property type="entry name" value="DUF6469"/>
    <property type="match status" value="1"/>
</dbReference>
<proteinExistence type="predicted"/>
<evidence type="ECO:0000256" key="4">
    <source>
        <dbReference type="ARBA" id="ARBA00022840"/>
    </source>
</evidence>
<evidence type="ECO:0000259" key="8">
    <source>
        <dbReference type="Pfam" id="PF20073"/>
    </source>
</evidence>
<evidence type="ECO:0000256" key="2">
    <source>
        <dbReference type="ARBA" id="ARBA00022801"/>
    </source>
</evidence>
<keyword evidence="2" id="KW-0378">Hydrolase</keyword>
<keyword evidence="4" id="KW-0067">ATP-binding</keyword>
<dbReference type="EMBL" id="CP136894">
    <property type="protein sequence ID" value="WOL07347.1"/>
    <property type="molecule type" value="Genomic_DNA"/>
</dbReference>
<feature type="region of interest" description="Disordered" evidence="5">
    <location>
        <begin position="354"/>
        <end position="379"/>
    </location>
</feature>
<sequence>MSFTYPFMEELRAEMCSNLEDVSHAPFIEIEYLECTKPTENLYHIVIAAPLQSSSSGSNVVYSPHKGDILALSDSKPSDASDLIRNRQNYCLVQVVKDEFDDMKPKNYIIKAFEKIDVFKDEDADQDRKNFNLFAVCLVNTITYNRIWMALNYNLSRARNLGIVSKVLQADSKDGGGSPFSISSIVDSIQRIDRGMYLSKLNLNESQTNAILTCISESQNCEKKSVSLIWGPPGTGKTKTVSGLVWLLDHLRCKTLICAPTNTAIKEVASRVLKLVKQFTVVHRCRLGDVVLFGNEERMKITDNLSDVFLAFRAKKLRGCFAPKTGWRNCLNKMLEFFEDGVSLYKKNLHDKVGHEKKDSDDEKDDDASSKLSDDEAKNDESKKLIDELVDGEADSEESFLSFARREFASLFRQFRWCFRTMYQHVPRAALSDDNCKKILDLLDSLEKFRMLLSKEDAGNNLEKILQSTNEERAETSFSEKINSSGSIHNDTFLLRCTRDYCCETLKTLKMSMNLPSISSKYAVQEFCLQNANLVFCTASSSVKIYKLKLTELFELAIIDEASQLKECESLIPLQIPGIDHAFLIGDERQLPALVKSKVAGDAMFGRSLFERLSLLGHKKHLLNVQYRMHPSISLFPNDNFYDKQILDGPNVTRSDYSRRYLPGPMYGPYSFINIEHGLEGFDKLGRSRKNDIEVVVILQILSSLHIAIERARQKLSVGIICPYNAQVLTIQAKLRRMYQLNPYFSVKVSSVDGFQGSEEDVIILSTVRSNADGSVGFLSNANRTNVALTRARYCLWVLGNGPTLFNSGSIWAKLVTDAKDRRCFFNATEDQGIATVIYNSQFDHCSLDSLDIDRLHISGSLNQRTEVGGFQNSSRYPTSSINPKDFRRRESWRPISSHNSTRGIDDALPYIRKQSWRRRDECSKFTYGSSSSCTNLPADKFSSMINLESNMHDHNHPSLPFCKNELLCQCQKIEGLVSEIRINDLNHGDRTIDAPKILELVKSLLGLLGNQEE</sequence>
<evidence type="ECO:0000256" key="3">
    <source>
        <dbReference type="ARBA" id="ARBA00022806"/>
    </source>
</evidence>
<accession>A0AAQ3KEV2</accession>
<dbReference type="GO" id="GO:0005524">
    <property type="term" value="F:ATP binding"/>
    <property type="evidence" value="ECO:0007669"/>
    <property type="project" value="UniProtKB-KW"/>
</dbReference>
<evidence type="ECO:0000313" key="9">
    <source>
        <dbReference type="EMBL" id="WOL07347.1"/>
    </source>
</evidence>
<dbReference type="FunFam" id="3.40.50.300:FF:000326">
    <property type="entry name" value="P-loop containing nucleoside triphosphate hydrolase"/>
    <property type="match status" value="1"/>
</dbReference>